<evidence type="ECO:0000313" key="1">
    <source>
        <dbReference type="EMBL" id="OGG16843.1"/>
    </source>
</evidence>
<dbReference type="PANTHER" id="PTHR41930">
    <property type="entry name" value="UPF0200 PROTEIN MJ1399"/>
    <property type="match status" value="1"/>
</dbReference>
<dbReference type="Gene3D" id="3.40.50.300">
    <property type="entry name" value="P-loop containing nucleotide triphosphate hydrolases"/>
    <property type="match status" value="1"/>
</dbReference>
<name>A0A1F5ZWU6_9BACT</name>
<evidence type="ECO:0000313" key="2">
    <source>
        <dbReference type="Proteomes" id="UP000176923"/>
    </source>
</evidence>
<evidence type="ECO:0008006" key="3">
    <source>
        <dbReference type="Google" id="ProtNLM"/>
    </source>
</evidence>
<comment type="caution">
    <text evidence="1">The sequence shown here is derived from an EMBL/GenBank/DDBJ whole genome shotgun (WGS) entry which is preliminary data.</text>
</comment>
<dbReference type="Proteomes" id="UP000176923">
    <property type="component" value="Unassembled WGS sequence"/>
</dbReference>
<accession>A0A1F5ZWU6</accession>
<dbReference type="EMBL" id="MFJL01000007">
    <property type="protein sequence ID" value="OGG16843.1"/>
    <property type="molecule type" value="Genomic_DNA"/>
</dbReference>
<dbReference type="STRING" id="1798382.A3D77_00205"/>
<sequence length="179" mass="20867">MKKTIIVLVGLPGSGKTTAARFFKKNNIPVIRMGSVTEKFLREKGKKITEKNEYKERMDLRKIEGEDIYARLTLPCVVASLKKNDTVVIEGMMSLSEKEYFENKLKQIKIIYIESPKSVRFNRLKKRELRPLNALEAEKRDRYEIDKLGKLKLKKDADVIILNEMSLEEFNKKLESLLE</sequence>
<gene>
    <name evidence="1" type="ORF">A3D77_00205</name>
</gene>
<dbReference type="InterPro" id="IPR027417">
    <property type="entry name" value="P-loop_NTPase"/>
</dbReference>
<dbReference type="SUPFAM" id="SSF52540">
    <property type="entry name" value="P-loop containing nucleoside triphosphate hydrolases"/>
    <property type="match status" value="1"/>
</dbReference>
<organism evidence="1 2">
    <name type="scientific">Candidatus Gottesmanbacteria bacterium RIFCSPHIGHO2_02_FULL_39_11</name>
    <dbReference type="NCBI Taxonomy" id="1798382"/>
    <lineage>
        <taxon>Bacteria</taxon>
        <taxon>Candidatus Gottesmaniibacteriota</taxon>
    </lineage>
</organism>
<dbReference type="AlphaFoldDB" id="A0A1F5ZWU6"/>
<proteinExistence type="predicted"/>
<protein>
    <recommendedName>
        <fullName evidence="3">Dephospho-CoA kinase</fullName>
    </recommendedName>
</protein>
<reference evidence="1 2" key="1">
    <citation type="journal article" date="2016" name="Nat. Commun.">
        <title>Thousands of microbial genomes shed light on interconnected biogeochemical processes in an aquifer system.</title>
        <authorList>
            <person name="Anantharaman K."/>
            <person name="Brown C.T."/>
            <person name="Hug L.A."/>
            <person name="Sharon I."/>
            <person name="Castelle C.J."/>
            <person name="Probst A.J."/>
            <person name="Thomas B.C."/>
            <person name="Singh A."/>
            <person name="Wilkins M.J."/>
            <person name="Karaoz U."/>
            <person name="Brodie E.L."/>
            <person name="Williams K.H."/>
            <person name="Hubbard S.S."/>
            <person name="Banfield J.F."/>
        </authorList>
    </citation>
    <scope>NUCLEOTIDE SEQUENCE [LARGE SCALE GENOMIC DNA]</scope>
</reference>
<dbReference type="PANTHER" id="PTHR41930:SF1">
    <property type="entry name" value="DEPHOSPHO-COA KINASE"/>
    <property type="match status" value="1"/>
</dbReference>
<dbReference type="Pfam" id="PF13238">
    <property type="entry name" value="AAA_18"/>
    <property type="match status" value="1"/>
</dbReference>